<sequence length="105" mass="12089">MHNGQYVFAHEPVRILCFEYLHGGNLESYLSDEEPCSPDWQTCYKIVKGLCEGLNYLHNGHIYHLDIKPTNILLDTNMMSKIGDFGISRIFPSTQTIKTRNLTKI</sequence>
<dbReference type="AlphaFoldDB" id="A0A9R0XNW1"/>
<dbReference type="InterPro" id="IPR000719">
    <property type="entry name" value="Prot_kinase_dom"/>
</dbReference>
<dbReference type="InterPro" id="IPR011009">
    <property type="entry name" value="Kinase-like_dom_sf"/>
</dbReference>
<evidence type="ECO:0000313" key="3">
    <source>
        <dbReference type="Proteomes" id="UP000324705"/>
    </source>
</evidence>
<proteinExistence type="predicted"/>
<accession>A0A9R0XNW1</accession>
<dbReference type="SUPFAM" id="SSF56112">
    <property type="entry name" value="Protein kinase-like (PK-like)"/>
    <property type="match status" value="1"/>
</dbReference>
<gene>
    <name evidence="2" type="ORF">TRITD_5Bv1G245140</name>
</gene>
<dbReference type="PROSITE" id="PS50011">
    <property type="entry name" value="PROTEIN_KINASE_DOM"/>
    <property type="match status" value="1"/>
</dbReference>
<dbReference type="Gramene" id="TRITD5Bv1G245140.1">
    <property type="protein sequence ID" value="TRITD5Bv1G245140.1"/>
    <property type="gene ID" value="TRITD5Bv1G245140"/>
</dbReference>
<dbReference type="PANTHER" id="PTHR45707:SF46">
    <property type="entry name" value="PROTEIN KINASE DOMAIN-CONTAINING PROTEIN"/>
    <property type="match status" value="1"/>
</dbReference>
<organism evidence="2 3">
    <name type="scientific">Triticum turgidum subsp. durum</name>
    <name type="common">Durum wheat</name>
    <name type="synonym">Triticum durum</name>
    <dbReference type="NCBI Taxonomy" id="4567"/>
    <lineage>
        <taxon>Eukaryota</taxon>
        <taxon>Viridiplantae</taxon>
        <taxon>Streptophyta</taxon>
        <taxon>Embryophyta</taxon>
        <taxon>Tracheophyta</taxon>
        <taxon>Spermatophyta</taxon>
        <taxon>Magnoliopsida</taxon>
        <taxon>Liliopsida</taxon>
        <taxon>Poales</taxon>
        <taxon>Poaceae</taxon>
        <taxon>BOP clade</taxon>
        <taxon>Pooideae</taxon>
        <taxon>Triticodae</taxon>
        <taxon>Triticeae</taxon>
        <taxon>Triticinae</taxon>
        <taxon>Triticum</taxon>
    </lineage>
</organism>
<evidence type="ECO:0000313" key="2">
    <source>
        <dbReference type="EMBL" id="VAI40125.1"/>
    </source>
</evidence>
<evidence type="ECO:0000259" key="1">
    <source>
        <dbReference type="PROSITE" id="PS50011"/>
    </source>
</evidence>
<dbReference type="Proteomes" id="UP000324705">
    <property type="component" value="Chromosome 5B"/>
</dbReference>
<dbReference type="PANTHER" id="PTHR45707">
    <property type="entry name" value="C2 CALCIUM/LIPID-BINDING PLANT PHOSPHORIBOSYLTRANSFERASE FAMILY PROTEIN"/>
    <property type="match status" value="1"/>
</dbReference>
<dbReference type="InterPro" id="IPR008271">
    <property type="entry name" value="Ser/Thr_kinase_AS"/>
</dbReference>
<dbReference type="GO" id="GO:0005524">
    <property type="term" value="F:ATP binding"/>
    <property type="evidence" value="ECO:0007669"/>
    <property type="project" value="InterPro"/>
</dbReference>
<protein>
    <recommendedName>
        <fullName evidence="1">Protein kinase domain-containing protein</fullName>
    </recommendedName>
</protein>
<name>A0A9R0XNW1_TRITD</name>
<dbReference type="GO" id="GO:0004672">
    <property type="term" value="F:protein kinase activity"/>
    <property type="evidence" value="ECO:0007669"/>
    <property type="project" value="InterPro"/>
</dbReference>
<dbReference type="EMBL" id="LT934120">
    <property type="protein sequence ID" value="VAI40125.1"/>
    <property type="molecule type" value="Genomic_DNA"/>
</dbReference>
<dbReference type="Pfam" id="PF00069">
    <property type="entry name" value="Pkinase"/>
    <property type="match status" value="1"/>
</dbReference>
<keyword evidence="3" id="KW-1185">Reference proteome</keyword>
<dbReference type="PROSITE" id="PS00108">
    <property type="entry name" value="PROTEIN_KINASE_ST"/>
    <property type="match status" value="1"/>
</dbReference>
<dbReference type="Gene3D" id="1.10.510.10">
    <property type="entry name" value="Transferase(Phosphotransferase) domain 1"/>
    <property type="match status" value="1"/>
</dbReference>
<feature type="domain" description="Protein kinase" evidence="1">
    <location>
        <begin position="1"/>
        <end position="105"/>
    </location>
</feature>
<reference evidence="2 3" key="1">
    <citation type="submission" date="2017-09" db="EMBL/GenBank/DDBJ databases">
        <authorList>
            <consortium name="International Durum Wheat Genome Sequencing Consortium (IDWGSC)"/>
            <person name="Milanesi L."/>
        </authorList>
    </citation>
    <scope>NUCLEOTIDE SEQUENCE [LARGE SCALE GENOMIC DNA]</scope>
    <source>
        <strain evidence="3">cv. Svevo</strain>
    </source>
</reference>